<gene>
    <name evidence="5" type="primary">secB</name>
    <name evidence="6" type="ORF">MIN45_P0239</name>
</gene>
<dbReference type="InterPro" id="IPR003708">
    <property type="entry name" value="SecB"/>
</dbReference>
<dbReference type="Pfam" id="PF02556">
    <property type="entry name" value="SecB"/>
    <property type="match status" value="1"/>
</dbReference>
<dbReference type="PRINTS" id="PR01594">
    <property type="entry name" value="SECBCHAPRONE"/>
</dbReference>
<dbReference type="NCBIfam" id="TIGR00809">
    <property type="entry name" value="secB"/>
    <property type="match status" value="1"/>
</dbReference>
<dbReference type="InterPro" id="IPR035958">
    <property type="entry name" value="SecB-like_sf"/>
</dbReference>
<dbReference type="KEGG" id="meiy:MIN45_P0239"/>
<keyword evidence="2 5" id="KW-0813">Transport</keyword>
<dbReference type="GO" id="GO:0006457">
    <property type="term" value="P:protein folding"/>
    <property type="evidence" value="ECO:0007669"/>
    <property type="project" value="UniProtKB-UniRule"/>
</dbReference>
<comment type="similarity">
    <text evidence="1 5">Belongs to the SecB family.</text>
</comment>
<dbReference type="GO" id="GO:0051082">
    <property type="term" value="F:unfolded protein binding"/>
    <property type="evidence" value="ECO:0007669"/>
    <property type="project" value="InterPro"/>
</dbReference>
<keyword evidence="4 5" id="KW-0811">Translocation</keyword>
<dbReference type="SUPFAM" id="SSF54611">
    <property type="entry name" value="SecB-like"/>
    <property type="match status" value="1"/>
</dbReference>
<keyword evidence="3 5" id="KW-0653">Protein transport</keyword>
<name>A0AAU9C7U3_9GAMM</name>
<evidence type="ECO:0000256" key="3">
    <source>
        <dbReference type="ARBA" id="ARBA00022927"/>
    </source>
</evidence>
<dbReference type="Proteomes" id="UP001321450">
    <property type="component" value="Chromosome"/>
</dbReference>
<dbReference type="GO" id="GO:0051262">
    <property type="term" value="P:protein tetramerization"/>
    <property type="evidence" value="ECO:0007669"/>
    <property type="project" value="InterPro"/>
</dbReference>
<comment type="subunit">
    <text evidence="5">Homotetramer, a dimer of dimers. One homotetramer interacts with 1 SecA dimer.</text>
</comment>
<reference evidence="7" key="1">
    <citation type="journal article" date="2024" name="Int. J. Syst. Evol. Microbiol.">
        <title>Methylomarinovum tepidoasis sp. nov., a moderately thermophilic methanotroph of the family Methylothermaceae isolated from a deep-sea hydrothermal field.</title>
        <authorList>
            <person name="Hirayama H."/>
            <person name="Takaki Y."/>
            <person name="Abe M."/>
            <person name="Miyazaki M."/>
            <person name="Uematsu K."/>
            <person name="Matsui Y."/>
            <person name="Takai K."/>
        </authorList>
    </citation>
    <scope>NUCLEOTIDE SEQUENCE [LARGE SCALE GENOMIC DNA]</scope>
    <source>
        <strain evidence="7">IN45</strain>
    </source>
</reference>
<dbReference type="Gene3D" id="3.10.420.10">
    <property type="entry name" value="SecB-like"/>
    <property type="match status" value="1"/>
</dbReference>
<dbReference type="PANTHER" id="PTHR36918">
    <property type="match status" value="1"/>
</dbReference>
<dbReference type="PANTHER" id="PTHR36918:SF1">
    <property type="entry name" value="PROTEIN-EXPORT PROTEIN SECB"/>
    <property type="match status" value="1"/>
</dbReference>
<evidence type="ECO:0000256" key="4">
    <source>
        <dbReference type="ARBA" id="ARBA00023010"/>
    </source>
</evidence>
<dbReference type="HAMAP" id="MF_00821">
    <property type="entry name" value="SecB"/>
    <property type="match status" value="1"/>
</dbReference>
<sequence length="151" mass="16723">MAEEKQFAIQKIYVKDVSFETPNSPDIFRAKWEPEVEFNLSSSAAPLAEENLFEVVLTVTVTVKLGDKTAYLVEVAQAGIFAIQGFAQEEMGPLLGIYCPNVLFPYAREVVSDLSLKGGFMPMVLPPVNFEAIYAQKMQQEAQQQAASKPN</sequence>
<keyword evidence="7" id="KW-1185">Reference proteome</keyword>
<evidence type="ECO:0000256" key="1">
    <source>
        <dbReference type="ARBA" id="ARBA00009990"/>
    </source>
</evidence>
<dbReference type="GO" id="GO:0005737">
    <property type="term" value="C:cytoplasm"/>
    <property type="evidence" value="ECO:0007669"/>
    <property type="project" value="UniProtKB-SubCell"/>
</dbReference>
<keyword evidence="5" id="KW-0963">Cytoplasm</keyword>
<evidence type="ECO:0000313" key="6">
    <source>
        <dbReference type="EMBL" id="BCX87872.1"/>
    </source>
</evidence>
<comment type="function">
    <text evidence="5">One of the proteins required for the normal export of preproteins out of the cell cytoplasm. It is a molecular chaperone that binds to a subset of precursor proteins, maintaining them in a translocation-competent state. It also specifically binds to its receptor SecA.</text>
</comment>
<keyword evidence="5" id="KW-0143">Chaperone</keyword>
<dbReference type="NCBIfam" id="NF004393">
    <property type="entry name" value="PRK05751.1-4"/>
    <property type="match status" value="1"/>
</dbReference>
<dbReference type="NCBIfam" id="NF004392">
    <property type="entry name" value="PRK05751.1-3"/>
    <property type="match status" value="1"/>
</dbReference>
<evidence type="ECO:0000256" key="5">
    <source>
        <dbReference type="HAMAP-Rule" id="MF_00821"/>
    </source>
</evidence>
<dbReference type="GO" id="GO:0015031">
    <property type="term" value="P:protein transport"/>
    <property type="evidence" value="ECO:0007669"/>
    <property type="project" value="UniProtKB-UniRule"/>
</dbReference>
<proteinExistence type="inferred from homology"/>
<comment type="subcellular location">
    <subcellularLocation>
        <location evidence="5">Cytoplasm</location>
    </subcellularLocation>
</comment>
<organism evidence="6 7">
    <name type="scientific">Methylomarinovum tepidoasis</name>
    <dbReference type="NCBI Taxonomy" id="2840183"/>
    <lineage>
        <taxon>Bacteria</taxon>
        <taxon>Pseudomonadati</taxon>
        <taxon>Pseudomonadota</taxon>
        <taxon>Gammaproteobacteria</taxon>
        <taxon>Methylococcales</taxon>
        <taxon>Methylothermaceae</taxon>
        <taxon>Methylomarinovum</taxon>
    </lineage>
</organism>
<dbReference type="EMBL" id="AP024718">
    <property type="protein sequence ID" value="BCX87872.1"/>
    <property type="molecule type" value="Genomic_DNA"/>
</dbReference>
<accession>A0AAU9C7U3</accession>
<dbReference type="AlphaFoldDB" id="A0AAU9C7U3"/>
<evidence type="ECO:0000256" key="2">
    <source>
        <dbReference type="ARBA" id="ARBA00022448"/>
    </source>
</evidence>
<protein>
    <recommendedName>
        <fullName evidence="5">Protein-export protein SecB</fullName>
    </recommendedName>
</protein>
<dbReference type="RefSeq" id="WP_286292851.1">
    <property type="nucleotide sequence ID" value="NZ_AP024718.1"/>
</dbReference>
<evidence type="ECO:0000313" key="7">
    <source>
        <dbReference type="Proteomes" id="UP001321450"/>
    </source>
</evidence>